<dbReference type="GO" id="GO:0005868">
    <property type="term" value="C:cytoplasmic dynein complex"/>
    <property type="evidence" value="ECO:0007669"/>
    <property type="project" value="TreeGrafter"/>
</dbReference>
<protein>
    <submittedName>
        <fullName evidence="1">Putative dynein-light chain-protein</fullName>
    </submittedName>
</protein>
<organism evidence="1 2">
    <name type="scientific">Leptomonas seymouri</name>
    <dbReference type="NCBI Taxonomy" id="5684"/>
    <lineage>
        <taxon>Eukaryota</taxon>
        <taxon>Discoba</taxon>
        <taxon>Euglenozoa</taxon>
        <taxon>Kinetoplastea</taxon>
        <taxon>Metakinetoplastina</taxon>
        <taxon>Trypanosomatida</taxon>
        <taxon>Trypanosomatidae</taxon>
        <taxon>Leishmaniinae</taxon>
        <taxon>Leptomonas</taxon>
    </lineage>
</organism>
<dbReference type="VEuPathDB" id="TriTrypDB:Lsey_0342_0030"/>
<comment type="caution">
    <text evidence="1">The sequence shown here is derived from an EMBL/GenBank/DDBJ whole genome shotgun (WGS) entry which is preliminary data.</text>
</comment>
<dbReference type="InterPro" id="IPR038586">
    <property type="entry name" value="Tctex-1-like_sf"/>
</dbReference>
<dbReference type="AlphaFoldDB" id="A0A0N1I0U1"/>
<keyword evidence="2" id="KW-1185">Reference proteome</keyword>
<dbReference type="GO" id="GO:0007018">
    <property type="term" value="P:microtubule-based movement"/>
    <property type="evidence" value="ECO:0007669"/>
    <property type="project" value="TreeGrafter"/>
</dbReference>
<dbReference type="OrthoDB" id="10059120at2759"/>
<dbReference type="EMBL" id="LJSK01000342">
    <property type="protein sequence ID" value="KPI83660.1"/>
    <property type="molecule type" value="Genomic_DNA"/>
</dbReference>
<dbReference type="GO" id="GO:0005737">
    <property type="term" value="C:cytoplasm"/>
    <property type="evidence" value="ECO:0007669"/>
    <property type="project" value="TreeGrafter"/>
</dbReference>
<sequence>MSSEDRLTLADDASVICDDVVNRLFLRETRYQHTKVASLVSSISDQIVQRLTQEAKLPRKYIALVSILQKNGAGVHATSSCSWNPASDACYVHKSENNAMYCIVTVYGITV</sequence>
<name>A0A0N1I0U1_LEPSE</name>
<dbReference type="OMA" id="HNDEMTF"/>
<gene>
    <name evidence="1" type="ORF">ABL78_7299</name>
</gene>
<dbReference type="PANTHER" id="PTHR21255:SF4">
    <property type="entry name" value="DYNEIN LIGHT CHAIN TCTEX-TYPE"/>
    <property type="match status" value="1"/>
</dbReference>
<evidence type="ECO:0000313" key="2">
    <source>
        <dbReference type="Proteomes" id="UP000038009"/>
    </source>
</evidence>
<dbReference type="InterPro" id="IPR005334">
    <property type="entry name" value="Tctex-1-like"/>
</dbReference>
<dbReference type="PANTHER" id="PTHR21255">
    <property type="entry name" value="T-COMPLEX-ASSOCIATED-TESTIS-EXPRESSED 1/ DYNEIN LIGHT CHAIN"/>
    <property type="match status" value="1"/>
</dbReference>
<dbReference type="Proteomes" id="UP000038009">
    <property type="component" value="Unassembled WGS sequence"/>
</dbReference>
<dbReference type="Pfam" id="PF03645">
    <property type="entry name" value="Tctex-1"/>
    <property type="match status" value="1"/>
</dbReference>
<reference evidence="1 2" key="1">
    <citation type="journal article" date="2015" name="PLoS Pathog.">
        <title>Leptomonas seymouri: Adaptations to the Dixenous Life Cycle Analyzed by Genome Sequencing, Transcriptome Profiling and Co-infection with Leishmania donovani.</title>
        <authorList>
            <person name="Kraeva N."/>
            <person name="Butenko A."/>
            <person name="Hlavacova J."/>
            <person name="Kostygov A."/>
            <person name="Myskova J."/>
            <person name="Grybchuk D."/>
            <person name="Lestinova T."/>
            <person name="Votypka J."/>
            <person name="Volf P."/>
            <person name="Opperdoes F."/>
            <person name="Flegontov P."/>
            <person name="Lukes J."/>
            <person name="Yurchenko V."/>
        </authorList>
    </citation>
    <scope>NUCLEOTIDE SEQUENCE [LARGE SCALE GENOMIC DNA]</scope>
    <source>
        <strain evidence="1 2">ATCC 30220</strain>
    </source>
</reference>
<evidence type="ECO:0000313" key="1">
    <source>
        <dbReference type="EMBL" id="KPI83660.1"/>
    </source>
</evidence>
<dbReference type="GO" id="GO:0045505">
    <property type="term" value="F:dynein intermediate chain binding"/>
    <property type="evidence" value="ECO:0007669"/>
    <property type="project" value="TreeGrafter"/>
</dbReference>
<proteinExistence type="predicted"/>
<dbReference type="CDD" id="cd21455">
    <property type="entry name" value="DLC-like_DYNLT1_DYNLT3"/>
    <property type="match status" value="1"/>
</dbReference>
<accession>A0A0N1I0U1</accession>
<dbReference type="Gene3D" id="3.30.1140.40">
    <property type="entry name" value="Tctex-1"/>
    <property type="match status" value="1"/>
</dbReference>